<dbReference type="AlphaFoldDB" id="A0A5C4TCC7"/>
<dbReference type="RefSeq" id="WP_139601886.1">
    <property type="nucleotide sequence ID" value="NZ_VDCQ01000009.1"/>
</dbReference>
<dbReference type="InterPro" id="IPR036188">
    <property type="entry name" value="FAD/NAD-bd_sf"/>
</dbReference>
<name>A0A5C4TCC7_9BACL</name>
<dbReference type="Proteomes" id="UP000307943">
    <property type="component" value="Unassembled WGS sequence"/>
</dbReference>
<evidence type="ECO:0000313" key="3">
    <source>
        <dbReference type="Proteomes" id="UP000307943"/>
    </source>
</evidence>
<dbReference type="Gene3D" id="3.30.9.10">
    <property type="entry name" value="D-Amino Acid Oxidase, subunit A, domain 2"/>
    <property type="match status" value="1"/>
</dbReference>
<dbReference type="InterPro" id="IPR006076">
    <property type="entry name" value="FAD-dep_OxRdtase"/>
</dbReference>
<sequence length="409" mass="46123">MDLHSGKSNWIDSLLALPSFPSLEHDVSCDVLVVGAGECGALCAYELVNRGLDVIVVDKRKAASGTSSASTGMLQVSNDKSLYSCINSLGQERGVRFYSLCRQALDHLELLSSTLDADCQFKRRDSLYFASCEEDVPSLRTEYETLSKYGFDVDYLNESDIGSRYSFRKPAAIYYRNDAEMNPYRFVNALLRHVSRQGARIFEHTEVKRHTALKDGIVFHTPNHRIRARYAVVAAGYETQEWRRNSNAVMESTFAIATQRLDGFPGWPGRCLIWETARPYLYMRTSADNRIVAGGLDERTDNPAERERMLRHKSVLLVERLRQLFPGISELRAEYAWTAAFARTHDNLPLIGPQEAFPRCYFALGYGGNGSVYSTIASQIVAGLLVDGHHPDAELFRFDRPSKDTEIFV</sequence>
<dbReference type="EMBL" id="VDCQ01000009">
    <property type="protein sequence ID" value="TNJ66723.1"/>
    <property type="molecule type" value="Genomic_DNA"/>
</dbReference>
<evidence type="ECO:0000259" key="1">
    <source>
        <dbReference type="Pfam" id="PF01266"/>
    </source>
</evidence>
<dbReference type="SUPFAM" id="SSF51905">
    <property type="entry name" value="FAD/NAD(P)-binding domain"/>
    <property type="match status" value="1"/>
</dbReference>
<organism evidence="2 3">
    <name type="scientific">Paenibacillus hemerocallicola</name>
    <dbReference type="NCBI Taxonomy" id="1172614"/>
    <lineage>
        <taxon>Bacteria</taxon>
        <taxon>Bacillati</taxon>
        <taxon>Bacillota</taxon>
        <taxon>Bacilli</taxon>
        <taxon>Bacillales</taxon>
        <taxon>Paenibacillaceae</taxon>
        <taxon>Paenibacillus</taxon>
    </lineage>
</organism>
<reference evidence="2 3" key="1">
    <citation type="submission" date="2019-05" db="EMBL/GenBank/DDBJ databases">
        <title>We sequenced the genome of Paenibacillus hemerocallicola KCTC 33185 for further insight into its adaptation and study the phylogeny of Paenibacillus.</title>
        <authorList>
            <person name="Narsing Rao M.P."/>
        </authorList>
    </citation>
    <scope>NUCLEOTIDE SEQUENCE [LARGE SCALE GENOMIC DNA]</scope>
    <source>
        <strain evidence="2 3">KCTC 33185</strain>
    </source>
</reference>
<dbReference type="OrthoDB" id="571248at2"/>
<keyword evidence="3" id="KW-1185">Reference proteome</keyword>
<protein>
    <submittedName>
        <fullName evidence="2">FAD-dependent oxidoreductase</fullName>
    </submittedName>
</protein>
<dbReference type="GO" id="GO:0005737">
    <property type="term" value="C:cytoplasm"/>
    <property type="evidence" value="ECO:0007669"/>
    <property type="project" value="TreeGrafter"/>
</dbReference>
<dbReference type="Pfam" id="PF01266">
    <property type="entry name" value="DAO"/>
    <property type="match status" value="1"/>
</dbReference>
<dbReference type="PANTHER" id="PTHR13847:SF201">
    <property type="entry name" value="PUTATIBE OXIDOREDUCTASE"/>
    <property type="match status" value="1"/>
</dbReference>
<evidence type="ECO:0000313" key="2">
    <source>
        <dbReference type="EMBL" id="TNJ66723.1"/>
    </source>
</evidence>
<accession>A0A5C4TCC7</accession>
<comment type="caution">
    <text evidence="2">The sequence shown here is derived from an EMBL/GenBank/DDBJ whole genome shotgun (WGS) entry which is preliminary data.</text>
</comment>
<proteinExistence type="predicted"/>
<feature type="domain" description="FAD dependent oxidoreductase" evidence="1">
    <location>
        <begin position="30"/>
        <end position="382"/>
    </location>
</feature>
<dbReference type="Gene3D" id="3.50.50.60">
    <property type="entry name" value="FAD/NAD(P)-binding domain"/>
    <property type="match status" value="1"/>
</dbReference>
<gene>
    <name evidence="2" type="ORF">FE784_09155</name>
</gene>
<dbReference type="PANTHER" id="PTHR13847">
    <property type="entry name" value="SARCOSINE DEHYDROGENASE-RELATED"/>
    <property type="match status" value="1"/>
</dbReference>